<organism evidence="8 9">
    <name type="scientific">Iningainema tapete BLCC-T55</name>
    <dbReference type="NCBI Taxonomy" id="2748662"/>
    <lineage>
        <taxon>Bacteria</taxon>
        <taxon>Bacillati</taxon>
        <taxon>Cyanobacteriota</taxon>
        <taxon>Cyanophyceae</taxon>
        <taxon>Nostocales</taxon>
        <taxon>Scytonemataceae</taxon>
        <taxon>Iningainema tapete</taxon>
    </lineage>
</organism>
<dbReference type="SUPFAM" id="SSF56349">
    <property type="entry name" value="DNA breaking-rejoining enzymes"/>
    <property type="match status" value="1"/>
</dbReference>
<feature type="domain" description="Core-binding (CB)" evidence="7">
    <location>
        <begin position="9"/>
        <end position="85"/>
    </location>
</feature>
<keyword evidence="3 5" id="KW-0238">DNA-binding</keyword>
<evidence type="ECO:0000256" key="4">
    <source>
        <dbReference type="ARBA" id="ARBA00023172"/>
    </source>
</evidence>
<dbReference type="InterPro" id="IPR013762">
    <property type="entry name" value="Integrase-like_cat_sf"/>
</dbReference>
<keyword evidence="2" id="KW-0229">DNA integration</keyword>
<dbReference type="Pfam" id="PF00589">
    <property type="entry name" value="Phage_integrase"/>
    <property type="match status" value="1"/>
</dbReference>
<comment type="similarity">
    <text evidence="1">Belongs to the 'phage' integrase family.</text>
</comment>
<name>A0A8J6XG99_9CYAN</name>
<evidence type="ECO:0000259" key="7">
    <source>
        <dbReference type="PROSITE" id="PS51900"/>
    </source>
</evidence>
<evidence type="ECO:0000313" key="8">
    <source>
        <dbReference type="EMBL" id="MBD2771154.1"/>
    </source>
</evidence>
<dbReference type="Gene3D" id="1.10.150.130">
    <property type="match status" value="1"/>
</dbReference>
<dbReference type="InterPro" id="IPR010998">
    <property type="entry name" value="Integrase_recombinase_N"/>
</dbReference>
<comment type="caution">
    <text evidence="8">The sequence shown here is derived from an EMBL/GenBank/DDBJ whole genome shotgun (WGS) entry which is preliminary data.</text>
</comment>
<dbReference type="GO" id="GO:0006310">
    <property type="term" value="P:DNA recombination"/>
    <property type="evidence" value="ECO:0007669"/>
    <property type="project" value="UniProtKB-KW"/>
</dbReference>
<keyword evidence="4" id="KW-0233">DNA recombination</keyword>
<evidence type="ECO:0000256" key="1">
    <source>
        <dbReference type="ARBA" id="ARBA00008857"/>
    </source>
</evidence>
<keyword evidence="9" id="KW-1185">Reference proteome</keyword>
<dbReference type="PROSITE" id="PS51898">
    <property type="entry name" value="TYR_RECOMBINASE"/>
    <property type="match status" value="1"/>
</dbReference>
<dbReference type="InterPro" id="IPR050090">
    <property type="entry name" value="Tyrosine_recombinase_XerCD"/>
</dbReference>
<dbReference type="GO" id="GO:0003677">
    <property type="term" value="F:DNA binding"/>
    <property type="evidence" value="ECO:0007669"/>
    <property type="project" value="UniProtKB-UniRule"/>
</dbReference>
<reference evidence="8" key="1">
    <citation type="submission" date="2020-09" db="EMBL/GenBank/DDBJ databases">
        <title>Iningainema tapete sp. nov. (Scytonemataceae, Cyanobacteria) from greenhouses in central Florida (USA) produces two types of nodularin with biosynthetic potential for microcystin-LR and anabaenopeptins.</title>
        <authorList>
            <person name="Berthold D.E."/>
            <person name="Lefler F.W."/>
            <person name="Huang I.-S."/>
            <person name="Abdulla H."/>
            <person name="Zimba P.V."/>
            <person name="Laughinghouse H.D. IV."/>
        </authorList>
    </citation>
    <scope>NUCLEOTIDE SEQUENCE</scope>
    <source>
        <strain evidence="8">BLCCT55</strain>
    </source>
</reference>
<dbReference type="InterPro" id="IPR004107">
    <property type="entry name" value="Integrase_SAM-like_N"/>
</dbReference>
<dbReference type="AlphaFoldDB" id="A0A8J6XG99"/>
<protein>
    <submittedName>
        <fullName evidence="8">Tyrosine-type recombinase/integrase</fullName>
    </submittedName>
</protein>
<feature type="domain" description="Tyr recombinase" evidence="6">
    <location>
        <begin position="106"/>
        <end position="279"/>
    </location>
</feature>
<sequence>MSNELTRTSTDEALINMWLHGRPLTTTDAYRRSVQHFLIFTGKTLSLTALEDLQSYATHLHNSGIKESSIRTKLNSIKSLFTFAAKLNYVRFNVAAALRIPKGNSSLAGRILKQQEVLKLVNCPGLSLRDRTLLKLMYATGMRVSEACRLKWSDFHERDSGEVQVTVLGKGSKLRTVLVPIAVWVELVQLRSESEFVFATTNGTAIDRIMAHRIIKDAATKAGVNSKVSAHWLRHSHATHALAKGAPLVLIRDSLGHSSIAVSDKYLHANPTDSSSNYLGI</sequence>
<dbReference type="Gene3D" id="1.10.443.10">
    <property type="entry name" value="Intergrase catalytic core"/>
    <property type="match status" value="1"/>
</dbReference>
<evidence type="ECO:0000259" key="6">
    <source>
        <dbReference type="PROSITE" id="PS51898"/>
    </source>
</evidence>
<evidence type="ECO:0000313" key="9">
    <source>
        <dbReference type="Proteomes" id="UP000629098"/>
    </source>
</evidence>
<dbReference type="EMBL" id="JACXAE010000013">
    <property type="protein sequence ID" value="MBD2771154.1"/>
    <property type="molecule type" value="Genomic_DNA"/>
</dbReference>
<dbReference type="GO" id="GO:0015074">
    <property type="term" value="P:DNA integration"/>
    <property type="evidence" value="ECO:0007669"/>
    <property type="project" value="UniProtKB-KW"/>
</dbReference>
<dbReference type="InterPro" id="IPR002104">
    <property type="entry name" value="Integrase_catalytic"/>
</dbReference>
<dbReference type="PROSITE" id="PS51900">
    <property type="entry name" value="CB"/>
    <property type="match status" value="1"/>
</dbReference>
<dbReference type="InterPro" id="IPR011010">
    <property type="entry name" value="DNA_brk_join_enz"/>
</dbReference>
<dbReference type="Pfam" id="PF02899">
    <property type="entry name" value="Phage_int_SAM_1"/>
    <property type="match status" value="1"/>
</dbReference>
<evidence type="ECO:0000256" key="3">
    <source>
        <dbReference type="ARBA" id="ARBA00023125"/>
    </source>
</evidence>
<dbReference type="Proteomes" id="UP000629098">
    <property type="component" value="Unassembled WGS sequence"/>
</dbReference>
<evidence type="ECO:0000256" key="5">
    <source>
        <dbReference type="PROSITE-ProRule" id="PRU01248"/>
    </source>
</evidence>
<accession>A0A8J6XG99</accession>
<dbReference type="PANTHER" id="PTHR30349:SF41">
    <property type="entry name" value="INTEGRASE_RECOMBINASE PROTEIN MJ0367-RELATED"/>
    <property type="match status" value="1"/>
</dbReference>
<gene>
    <name evidence="8" type="ORF">ICL16_03200</name>
</gene>
<dbReference type="PANTHER" id="PTHR30349">
    <property type="entry name" value="PHAGE INTEGRASE-RELATED"/>
    <property type="match status" value="1"/>
</dbReference>
<proteinExistence type="inferred from homology"/>
<dbReference type="InterPro" id="IPR044068">
    <property type="entry name" value="CB"/>
</dbReference>
<evidence type="ECO:0000256" key="2">
    <source>
        <dbReference type="ARBA" id="ARBA00022908"/>
    </source>
</evidence>